<gene>
    <name evidence="13" type="ORF">PHLCEN_2v1589</name>
</gene>
<comment type="cofactor">
    <cofactor evidence="1 9">
        <name>[4Fe-4S] cluster</name>
        <dbReference type="ChEBI" id="CHEBI:49883"/>
    </cofactor>
</comment>
<dbReference type="AlphaFoldDB" id="A0A2R6RZH7"/>
<feature type="binding site" evidence="9">
    <location>
        <position position="206"/>
    </location>
    <ligand>
        <name>[2Fe-2S] cluster</name>
        <dbReference type="ChEBI" id="CHEBI:190135"/>
    </ligand>
</feature>
<evidence type="ECO:0000256" key="9">
    <source>
        <dbReference type="HAMAP-Rule" id="MF_03115"/>
    </source>
</evidence>
<evidence type="ECO:0000256" key="2">
    <source>
        <dbReference type="ARBA" id="ARBA00008169"/>
    </source>
</evidence>
<keyword evidence="6 9" id="KW-0408">Iron</keyword>
<dbReference type="GO" id="GO:0051539">
    <property type="term" value="F:4 iron, 4 sulfur cluster binding"/>
    <property type="evidence" value="ECO:0007669"/>
    <property type="project" value="UniProtKB-KW"/>
</dbReference>
<evidence type="ECO:0000256" key="7">
    <source>
        <dbReference type="ARBA" id="ARBA00023014"/>
    </source>
</evidence>
<feature type="binding site" evidence="9">
    <location>
        <position position="276"/>
    </location>
    <ligand>
        <name>[4Fe-4S] cluster</name>
        <dbReference type="ChEBI" id="CHEBI:49883"/>
    </ligand>
</feature>
<keyword evidence="14" id="KW-1185">Reference proteome</keyword>
<dbReference type="InterPro" id="IPR046408">
    <property type="entry name" value="CIAPIN1"/>
</dbReference>
<feature type="region of interest" description="Disordered" evidence="10">
    <location>
        <begin position="180"/>
        <end position="210"/>
    </location>
</feature>
<reference evidence="13 14" key="1">
    <citation type="submission" date="2018-02" db="EMBL/GenBank/DDBJ databases">
        <title>Genome sequence of the basidiomycete white-rot fungus Phlebia centrifuga.</title>
        <authorList>
            <person name="Granchi Z."/>
            <person name="Peng M."/>
            <person name="de Vries R.P."/>
            <person name="Hilden K."/>
            <person name="Makela M.R."/>
            <person name="Grigoriev I."/>
            <person name="Riley R."/>
        </authorList>
    </citation>
    <scope>NUCLEOTIDE SEQUENCE [LARGE SCALE GENOMIC DNA]</scope>
    <source>
        <strain evidence="13 14">FBCC195</strain>
    </source>
</reference>
<dbReference type="PANTHER" id="PTHR13273">
    <property type="entry name" value="ANAMORSIN"/>
    <property type="match status" value="1"/>
</dbReference>
<accession>A0A2R6RZH7</accession>
<keyword evidence="8 9" id="KW-0496">Mitochondrion</keyword>
<protein>
    <submittedName>
        <fullName evidence="13">Uncharacterized protein</fullName>
    </submittedName>
</protein>
<dbReference type="EMBL" id="MLYV02000126">
    <property type="protein sequence ID" value="PSS35434.1"/>
    <property type="molecule type" value="Genomic_DNA"/>
</dbReference>
<feature type="short sequence motif" description="Cx2C motif 2" evidence="9">
    <location>
        <begin position="287"/>
        <end position="290"/>
    </location>
</feature>
<comment type="caution">
    <text evidence="13">The sequence shown here is derived from an EMBL/GenBank/DDBJ whole genome shotgun (WGS) entry which is preliminary data.</text>
</comment>
<comment type="similarity">
    <text evidence="2 9">Belongs to the anamorsin family.</text>
</comment>
<feature type="binding site" evidence="9">
    <location>
        <position position="225"/>
    </location>
    <ligand>
        <name>[2Fe-2S] cluster</name>
        <dbReference type="ChEBI" id="CHEBI:190135"/>
    </ligand>
</feature>
<comment type="subcellular location">
    <subcellularLocation>
        <location evidence="9">Cytoplasm</location>
    </subcellularLocation>
    <subcellularLocation>
        <location evidence="9">Mitochondrion intermembrane space</location>
    </subcellularLocation>
</comment>
<evidence type="ECO:0000256" key="4">
    <source>
        <dbReference type="ARBA" id="ARBA00022490"/>
    </source>
</evidence>
<feature type="domain" description="Anamorsin C-terminal" evidence="11">
    <location>
        <begin position="202"/>
        <end position="306"/>
    </location>
</feature>
<feature type="binding site" evidence="9">
    <location>
        <position position="220"/>
    </location>
    <ligand>
        <name>[2Fe-2S] cluster</name>
        <dbReference type="ChEBI" id="CHEBI:190135"/>
    </ligand>
</feature>
<dbReference type="GO" id="GO:0051537">
    <property type="term" value="F:2 iron, 2 sulfur cluster binding"/>
    <property type="evidence" value="ECO:0007669"/>
    <property type="project" value="UniProtKB-UniRule"/>
</dbReference>
<feature type="binding site" evidence="9">
    <location>
        <position position="223"/>
    </location>
    <ligand>
        <name>[2Fe-2S] cluster</name>
        <dbReference type="ChEBI" id="CHEBI:190135"/>
    </ligand>
</feature>
<dbReference type="OrthoDB" id="311633at2759"/>
<dbReference type="PANTHER" id="PTHR13273:SF14">
    <property type="entry name" value="ANAMORSIN"/>
    <property type="match status" value="1"/>
</dbReference>
<feature type="binding site" evidence="9">
    <location>
        <position position="279"/>
    </location>
    <ligand>
        <name>[4Fe-4S] cluster</name>
        <dbReference type="ChEBI" id="CHEBI:49883"/>
    </ligand>
</feature>
<feature type="domain" description="Fe-S cluster assembly protein Dre2 N-terminal" evidence="12">
    <location>
        <begin position="44"/>
        <end position="135"/>
    </location>
</feature>
<comment type="domain">
    <text evidence="9">The C-terminal domain binds 2 Fe-S clusters but is otherwise mostly in an intrinsically disordered conformation.</text>
</comment>
<proteinExistence type="inferred from homology"/>
<keyword evidence="7 9" id="KW-0411">Iron-sulfur</keyword>
<evidence type="ECO:0000259" key="12">
    <source>
        <dbReference type="Pfam" id="PF16803"/>
    </source>
</evidence>
<comment type="caution">
    <text evidence="9">Lacks conserved residue(s) required for the propagation of feature annotation.</text>
</comment>
<dbReference type="HAMAP" id="MF_03115">
    <property type="entry name" value="Anamorsin"/>
    <property type="match status" value="1"/>
</dbReference>
<keyword evidence="5 9" id="KW-0479">Metal-binding</keyword>
<feature type="binding site" evidence="9">
    <location>
        <position position="287"/>
    </location>
    <ligand>
        <name>[4Fe-4S] cluster</name>
        <dbReference type="ChEBI" id="CHEBI:49883"/>
    </ligand>
</feature>
<feature type="short sequence motif" description="Cx2C motif 1" evidence="9">
    <location>
        <begin position="276"/>
        <end position="279"/>
    </location>
</feature>
<evidence type="ECO:0000313" key="13">
    <source>
        <dbReference type="EMBL" id="PSS35434.1"/>
    </source>
</evidence>
<evidence type="ECO:0000256" key="10">
    <source>
        <dbReference type="SAM" id="MobiDB-lite"/>
    </source>
</evidence>
<dbReference type="Pfam" id="PF05093">
    <property type="entry name" value="CIAPIN1"/>
    <property type="match status" value="1"/>
</dbReference>
<dbReference type="GO" id="GO:0046872">
    <property type="term" value="F:metal ion binding"/>
    <property type="evidence" value="ECO:0007669"/>
    <property type="project" value="UniProtKB-KW"/>
</dbReference>
<keyword evidence="3 9" id="KW-0004">4Fe-4S</keyword>
<evidence type="ECO:0000256" key="1">
    <source>
        <dbReference type="ARBA" id="ARBA00001966"/>
    </source>
</evidence>
<dbReference type="GO" id="GO:0009055">
    <property type="term" value="F:electron transfer activity"/>
    <property type="evidence" value="ECO:0007669"/>
    <property type="project" value="UniProtKB-UniRule"/>
</dbReference>
<organism evidence="13 14">
    <name type="scientific">Hermanssonia centrifuga</name>
    <dbReference type="NCBI Taxonomy" id="98765"/>
    <lineage>
        <taxon>Eukaryota</taxon>
        <taxon>Fungi</taxon>
        <taxon>Dikarya</taxon>
        <taxon>Basidiomycota</taxon>
        <taxon>Agaricomycotina</taxon>
        <taxon>Agaricomycetes</taxon>
        <taxon>Polyporales</taxon>
        <taxon>Meruliaceae</taxon>
        <taxon>Hermanssonia</taxon>
    </lineage>
</organism>
<dbReference type="InterPro" id="IPR031838">
    <property type="entry name" value="Dre2_N"/>
</dbReference>
<evidence type="ECO:0000256" key="5">
    <source>
        <dbReference type="ARBA" id="ARBA00022723"/>
    </source>
</evidence>
<evidence type="ECO:0000256" key="8">
    <source>
        <dbReference type="ARBA" id="ARBA00023128"/>
    </source>
</evidence>
<dbReference type="GO" id="GO:0016226">
    <property type="term" value="P:iron-sulfur cluster assembly"/>
    <property type="evidence" value="ECO:0007669"/>
    <property type="project" value="UniProtKB-UniRule"/>
</dbReference>
<evidence type="ECO:0000259" key="11">
    <source>
        <dbReference type="Pfam" id="PF05093"/>
    </source>
</evidence>
<comment type="domain">
    <text evidence="9">The twin Cx2C motifs are involved in the recognition by the mitochondrial MIA40-ERV1 disulfide relay system. The formation of 2 disulfide bonds in the Cx2C motifs through dithiol/disulfide exchange reactions effectively traps the protein in the mitochondrial intermembrane space.</text>
</comment>
<dbReference type="Pfam" id="PF16803">
    <property type="entry name" value="DRE2_N"/>
    <property type="match status" value="1"/>
</dbReference>
<dbReference type="STRING" id="98765.A0A2R6RZH7"/>
<feature type="binding site" evidence="9">
    <location>
        <position position="290"/>
    </location>
    <ligand>
        <name>[4Fe-4S] cluster</name>
        <dbReference type="ChEBI" id="CHEBI:49883"/>
    </ligand>
</feature>
<keyword evidence="9" id="KW-0001">2Fe-2S</keyword>
<dbReference type="GO" id="GO:0005758">
    <property type="term" value="C:mitochondrial intermembrane space"/>
    <property type="evidence" value="ECO:0007669"/>
    <property type="project" value="UniProtKB-SubCell"/>
</dbReference>
<feature type="region of interest" description="Fe-S binding site B" evidence="9">
    <location>
        <begin position="276"/>
        <end position="290"/>
    </location>
</feature>
<dbReference type="Proteomes" id="UP000186601">
    <property type="component" value="Unassembled WGS sequence"/>
</dbReference>
<comment type="domain">
    <text evidence="9">The N-terminal domain has structural similarity with S-adenosyl-L-methionine-dependent methyltransferases, but does not bind S-adenosyl-L-methionine. It is required for correct assembly of the 2 Fe-S clusters.</text>
</comment>
<keyword evidence="4 9" id="KW-0963">Cytoplasm</keyword>
<dbReference type="InterPro" id="IPR007785">
    <property type="entry name" value="Anamorsin"/>
</dbReference>
<sequence>MSPAAIFASPIATTESQKVVAAVPMKGPALAIGSPATALDGKYQSLISSLDHTRTVEKQMLDRLLDGATVLPSSAFASVHVCLSPPEYESLAQRLSTLLSQLFSALEPLGTLHLHNVSDAISNLTSELTLTGFNLLTTIPSDGDLIVQKPAHTVGASSASLPLRRRVDPERKASKKALWTLSTPSTPPIDPEALLTDADRQRPETCEPAVKGAPRRKKACKGCTCGLAELEAEEIAQSKVVLLDGAESGQTVEVGEDEKARLIAAAAAAPKATSSCGNCYLGDAFRCSSCPYRGLPAFKPGEKVELDFGMDDI</sequence>
<evidence type="ECO:0000313" key="14">
    <source>
        <dbReference type="Proteomes" id="UP000186601"/>
    </source>
</evidence>
<comment type="cofactor">
    <cofactor evidence="9">
        <name>[2Fe-2S] cluster</name>
        <dbReference type="ChEBI" id="CHEBI:190135"/>
    </cofactor>
</comment>
<evidence type="ECO:0000256" key="3">
    <source>
        <dbReference type="ARBA" id="ARBA00022485"/>
    </source>
</evidence>
<evidence type="ECO:0000256" key="6">
    <source>
        <dbReference type="ARBA" id="ARBA00023004"/>
    </source>
</evidence>
<name>A0A2R6RZH7_9APHY</name>